<reference evidence="2" key="2">
    <citation type="submission" date="2021-03" db="UniProtKB">
        <authorList>
            <consortium name="Ensembl"/>
        </authorList>
    </citation>
    <scope>IDENTIFICATION</scope>
</reference>
<protein>
    <recommendedName>
        <fullName evidence="1">Integrase catalytic domain-containing protein</fullName>
    </recommendedName>
</protein>
<dbReference type="AlphaFoldDB" id="A0A803K1S1"/>
<dbReference type="Pfam" id="PF00665">
    <property type="entry name" value="rve"/>
    <property type="match status" value="1"/>
</dbReference>
<proteinExistence type="predicted"/>
<accession>A0A803K1S1</accession>
<feature type="domain" description="Integrase catalytic" evidence="1">
    <location>
        <begin position="1"/>
        <end position="169"/>
    </location>
</feature>
<dbReference type="GeneTree" id="ENSGT00490000044642"/>
<dbReference type="PROSITE" id="PS50994">
    <property type="entry name" value="INTEGRASE"/>
    <property type="match status" value="1"/>
</dbReference>
<dbReference type="GO" id="GO:0003676">
    <property type="term" value="F:nucleic acid binding"/>
    <property type="evidence" value="ECO:0007669"/>
    <property type="project" value="InterPro"/>
</dbReference>
<dbReference type="SUPFAM" id="SSF53098">
    <property type="entry name" value="Ribonuclease H-like"/>
    <property type="match status" value="1"/>
</dbReference>
<name>A0A803K1S1_XENTR</name>
<dbReference type="InterPro" id="IPR001584">
    <property type="entry name" value="Integrase_cat-core"/>
</dbReference>
<dbReference type="FunFam" id="3.30.420.10:FF:000063">
    <property type="entry name" value="Retrovirus-related Pol polyprotein from transposon 297-like Protein"/>
    <property type="match status" value="1"/>
</dbReference>
<dbReference type="InterPro" id="IPR050951">
    <property type="entry name" value="Retrovirus_Pol_polyprotein"/>
</dbReference>
<dbReference type="InParanoid" id="A0A803K1S1"/>
<sequence length="286" mass="32615">MPWTKLAADIFDLYGHSYLLVIDYFSRYPEVLRLSDKSANSVIARLKAIFARHGIPQELVSDHVPFASHDMITFANKWDFKLTFSSPGYPQSNGMAERSVQTVKKTFVKAAQTGLDPHLALLSLRNTPVTGMKYSPAQLLMGRVLRSNLPASASVLKPNVPQNVYSHLQRHQANQKRYYDFRARSLNPFQRGDRVRMETTQGWQPAIVQKVRDEPRSYDVVTPQGKRYRRNRRHLRPDKVPMQQDTGPVIYGNIDSHDTQGDQVQEAAACSHRVLAVLPVSRWCSK</sequence>
<dbReference type="GO" id="GO:0015074">
    <property type="term" value="P:DNA integration"/>
    <property type="evidence" value="ECO:0007669"/>
    <property type="project" value="InterPro"/>
</dbReference>
<evidence type="ECO:0000259" key="1">
    <source>
        <dbReference type="PROSITE" id="PS50994"/>
    </source>
</evidence>
<organism evidence="2">
    <name type="scientific">Xenopus tropicalis</name>
    <name type="common">Western clawed frog</name>
    <name type="synonym">Silurana tropicalis</name>
    <dbReference type="NCBI Taxonomy" id="8364"/>
    <lineage>
        <taxon>Eukaryota</taxon>
        <taxon>Metazoa</taxon>
        <taxon>Chordata</taxon>
        <taxon>Craniata</taxon>
        <taxon>Vertebrata</taxon>
        <taxon>Euteleostomi</taxon>
        <taxon>Amphibia</taxon>
        <taxon>Batrachia</taxon>
        <taxon>Anura</taxon>
        <taxon>Pipoidea</taxon>
        <taxon>Pipidae</taxon>
        <taxon>Xenopodinae</taxon>
        <taxon>Xenopus</taxon>
        <taxon>Silurana</taxon>
    </lineage>
</organism>
<dbReference type="Gene3D" id="3.30.420.10">
    <property type="entry name" value="Ribonuclease H-like superfamily/Ribonuclease H"/>
    <property type="match status" value="1"/>
</dbReference>
<dbReference type="Ensembl" id="ENSXETT00000108132">
    <property type="protein sequence ID" value="ENSXETP00000114249"/>
    <property type="gene ID" value="ENSXETG00000046531"/>
</dbReference>
<dbReference type="PANTHER" id="PTHR37984:SF7">
    <property type="entry name" value="INTEGRASE CATALYTIC DOMAIN-CONTAINING PROTEIN"/>
    <property type="match status" value="1"/>
</dbReference>
<dbReference type="InterPro" id="IPR036397">
    <property type="entry name" value="RNaseH_sf"/>
</dbReference>
<evidence type="ECO:0000313" key="2">
    <source>
        <dbReference type="Ensembl" id="ENSXETP00000114249"/>
    </source>
</evidence>
<dbReference type="PANTHER" id="PTHR37984">
    <property type="entry name" value="PROTEIN CBG26694"/>
    <property type="match status" value="1"/>
</dbReference>
<dbReference type="InterPro" id="IPR012337">
    <property type="entry name" value="RNaseH-like_sf"/>
</dbReference>
<reference evidence="2" key="1">
    <citation type="journal article" date="2010" name="Science">
        <title>The genome of the Western clawed frog Xenopus tropicalis.</title>
        <authorList>
            <person name="Hellsten U."/>
            <person name="Harland R.M."/>
            <person name="Gilchrist M.J."/>
            <person name="Hendrix D."/>
            <person name="Jurka J."/>
            <person name="Kapitonov V."/>
            <person name="Ovcharenko I."/>
            <person name="Putnam N.H."/>
            <person name="Shu S."/>
            <person name="Taher L."/>
            <person name="Blitz I.L."/>
            <person name="Blumberg B."/>
            <person name="Dichmann D.S."/>
            <person name="Dubchak I."/>
            <person name="Amaya E."/>
            <person name="Detter J.C."/>
            <person name="Fletcher R."/>
            <person name="Gerhard D.S."/>
            <person name="Goodstein D."/>
            <person name="Graves T."/>
            <person name="Grigoriev I.V."/>
            <person name="Grimwood J."/>
            <person name="Kawashima T."/>
            <person name="Lindquist E."/>
            <person name="Lucas S.M."/>
            <person name="Mead P.E."/>
            <person name="Mitros T."/>
            <person name="Ogino H."/>
            <person name="Ohta Y."/>
            <person name="Poliakov A.V."/>
            <person name="Pollet N."/>
            <person name="Robert J."/>
            <person name="Salamov A."/>
            <person name="Sater A.K."/>
            <person name="Schmutz J."/>
            <person name="Terry A."/>
            <person name="Vize P.D."/>
            <person name="Warren W.C."/>
            <person name="Wells D."/>
            <person name="Wills A."/>
            <person name="Wilson R.K."/>
            <person name="Zimmerman L.B."/>
            <person name="Zorn A.M."/>
            <person name="Grainger R."/>
            <person name="Grammer T."/>
            <person name="Khokha M.K."/>
            <person name="Richardson P.M."/>
            <person name="Rokhsar D.S."/>
        </authorList>
    </citation>
    <scope>NUCLEOTIDE SEQUENCE [LARGE SCALE GENOMIC DNA]</scope>
    <source>
        <strain evidence="2">Nigerian</strain>
    </source>
</reference>